<keyword evidence="2" id="KW-1185">Reference proteome</keyword>
<protein>
    <submittedName>
        <fullName evidence="1">Uncharacterized protein</fullName>
    </submittedName>
</protein>
<name>A0A0A8X235_MESS1</name>
<dbReference type="RefSeq" id="WP_041964973.1">
    <property type="nucleotide sequence ID" value="NZ_BASE01000025.1"/>
</dbReference>
<evidence type="ECO:0000313" key="2">
    <source>
        <dbReference type="Proteomes" id="UP000031014"/>
    </source>
</evidence>
<reference evidence="1 2" key="1">
    <citation type="submission" date="2013-06" db="EMBL/GenBank/DDBJ databases">
        <title>Whole genome shotgun sequence of Bacillus selenatarsenatis SF-1.</title>
        <authorList>
            <person name="Kuroda M."/>
            <person name="Sei K."/>
            <person name="Yamashita M."/>
            <person name="Ike M."/>
        </authorList>
    </citation>
    <scope>NUCLEOTIDE SEQUENCE [LARGE SCALE GENOMIC DNA]</scope>
    <source>
        <strain evidence="1 2">SF-1</strain>
    </source>
</reference>
<accession>A0A0A8X235</accession>
<dbReference type="OrthoDB" id="2846315at2"/>
<evidence type="ECO:0000313" key="1">
    <source>
        <dbReference type="EMBL" id="GAM13097.1"/>
    </source>
</evidence>
<dbReference type="AlphaFoldDB" id="A0A0A8X235"/>
<dbReference type="Proteomes" id="UP000031014">
    <property type="component" value="Unassembled WGS sequence"/>
</dbReference>
<proteinExistence type="predicted"/>
<organism evidence="1 2">
    <name type="scientific">Mesobacillus selenatarsenatis (strain DSM 18680 / JCM 14380 / FERM P-15431 / SF-1)</name>
    <dbReference type="NCBI Taxonomy" id="1321606"/>
    <lineage>
        <taxon>Bacteria</taxon>
        <taxon>Bacillati</taxon>
        <taxon>Bacillota</taxon>
        <taxon>Bacilli</taxon>
        <taxon>Bacillales</taxon>
        <taxon>Bacillaceae</taxon>
        <taxon>Mesobacillus</taxon>
    </lineage>
</organism>
<gene>
    <name evidence="1" type="ORF">SAMD00020551_1234</name>
</gene>
<comment type="caution">
    <text evidence="1">The sequence shown here is derived from an EMBL/GenBank/DDBJ whole genome shotgun (WGS) entry which is preliminary data.</text>
</comment>
<sequence length="182" mass="19998">MGLVSIVAREDFISLVTDYGTHQKADDIRFKELIPNTAVIAFSGDEEYALMAASAAEILVNQGMSLKELAESIQSSIKNSILMVDERPFEAVVAGYSQNGEAQYHVISNIKPLESYYPRTGESLYYVNGHESMLVLEKSLKIYGMGTADQAQAAQTHLLQEASKFIPNVHTIASSHILKKAN</sequence>
<dbReference type="EMBL" id="BASE01000025">
    <property type="protein sequence ID" value="GAM13097.1"/>
    <property type="molecule type" value="Genomic_DNA"/>
</dbReference>